<protein>
    <recommendedName>
        <fullName evidence="2">DUF2958 domain-containing protein</fullName>
    </recommendedName>
</protein>
<accession>A0A0F9DEV2</accession>
<reference evidence="1" key="1">
    <citation type="journal article" date="2015" name="Nature">
        <title>Complex archaea that bridge the gap between prokaryotes and eukaryotes.</title>
        <authorList>
            <person name="Spang A."/>
            <person name="Saw J.H."/>
            <person name="Jorgensen S.L."/>
            <person name="Zaremba-Niedzwiedzka K."/>
            <person name="Martijn J."/>
            <person name="Lind A.E."/>
            <person name="van Eijk R."/>
            <person name="Schleper C."/>
            <person name="Guy L."/>
            <person name="Ettema T.J."/>
        </authorList>
    </citation>
    <scope>NUCLEOTIDE SEQUENCE</scope>
</reference>
<dbReference type="InterPro" id="IPR021341">
    <property type="entry name" value="DUF2958"/>
</dbReference>
<dbReference type="Pfam" id="PF11171">
    <property type="entry name" value="DUF2958"/>
    <property type="match status" value="1"/>
</dbReference>
<dbReference type="EMBL" id="LAZR01029217">
    <property type="protein sequence ID" value="KKL60243.1"/>
    <property type="molecule type" value="Genomic_DNA"/>
</dbReference>
<sequence>MPYQFLPEGLAKKIPKLYSQEDVKDPMVVTKFFTPWSNWTWYVIEYDGEDRFYGLVDGFEKEFGYFTRTELESVVGPMGLKIERDINWSPKPISEVKKELGMG</sequence>
<comment type="caution">
    <text evidence="1">The sequence shown here is derived from an EMBL/GenBank/DDBJ whole genome shotgun (WGS) entry which is preliminary data.</text>
</comment>
<gene>
    <name evidence="1" type="ORF">LCGC14_2207240</name>
</gene>
<dbReference type="AlphaFoldDB" id="A0A0F9DEV2"/>
<evidence type="ECO:0008006" key="2">
    <source>
        <dbReference type="Google" id="ProtNLM"/>
    </source>
</evidence>
<proteinExistence type="predicted"/>
<name>A0A0F9DEV2_9ZZZZ</name>
<evidence type="ECO:0000313" key="1">
    <source>
        <dbReference type="EMBL" id="KKL60243.1"/>
    </source>
</evidence>
<organism evidence="1">
    <name type="scientific">marine sediment metagenome</name>
    <dbReference type="NCBI Taxonomy" id="412755"/>
    <lineage>
        <taxon>unclassified sequences</taxon>
        <taxon>metagenomes</taxon>
        <taxon>ecological metagenomes</taxon>
    </lineage>
</organism>